<gene>
    <name evidence="2" type="ORF">BT67DRAFT_85995</name>
</gene>
<feature type="compositionally biased region" description="Polar residues" evidence="1">
    <location>
        <begin position="364"/>
        <end position="381"/>
    </location>
</feature>
<organism evidence="2 3">
    <name type="scientific">Trichocladium antarcticum</name>
    <dbReference type="NCBI Taxonomy" id="1450529"/>
    <lineage>
        <taxon>Eukaryota</taxon>
        <taxon>Fungi</taxon>
        <taxon>Dikarya</taxon>
        <taxon>Ascomycota</taxon>
        <taxon>Pezizomycotina</taxon>
        <taxon>Sordariomycetes</taxon>
        <taxon>Sordariomycetidae</taxon>
        <taxon>Sordariales</taxon>
        <taxon>Chaetomiaceae</taxon>
        <taxon>Trichocladium</taxon>
    </lineage>
</organism>
<evidence type="ECO:0000256" key="1">
    <source>
        <dbReference type="SAM" id="MobiDB-lite"/>
    </source>
</evidence>
<evidence type="ECO:0000313" key="3">
    <source>
        <dbReference type="Proteomes" id="UP001304895"/>
    </source>
</evidence>
<feature type="compositionally biased region" description="Basic and acidic residues" evidence="1">
    <location>
        <begin position="456"/>
        <end position="480"/>
    </location>
</feature>
<reference evidence="2" key="2">
    <citation type="submission" date="2023-05" db="EMBL/GenBank/DDBJ databases">
        <authorList>
            <consortium name="Lawrence Berkeley National Laboratory"/>
            <person name="Steindorff A."/>
            <person name="Hensen N."/>
            <person name="Bonometti L."/>
            <person name="Westerberg I."/>
            <person name="Brannstrom I.O."/>
            <person name="Guillou S."/>
            <person name="Cros-Aarteil S."/>
            <person name="Calhoun S."/>
            <person name="Haridas S."/>
            <person name="Kuo A."/>
            <person name="Mondo S."/>
            <person name="Pangilinan J."/>
            <person name="Riley R."/>
            <person name="Labutti K."/>
            <person name="Andreopoulos B."/>
            <person name="Lipzen A."/>
            <person name="Chen C."/>
            <person name="Yanf M."/>
            <person name="Daum C."/>
            <person name="Ng V."/>
            <person name="Clum A."/>
            <person name="Ohm R."/>
            <person name="Martin F."/>
            <person name="Silar P."/>
            <person name="Natvig D."/>
            <person name="Lalanne C."/>
            <person name="Gautier V."/>
            <person name="Ament-Velasquez S.L."/>
            <person name="Kruys A."/>
            <person name="Hutchinson M.I."/>
            <person name="Powell A.J."/>
            <person name="Barry K."/>
            <person name="Miller A.N."/>
            <person name="Grigoriev I.V."/>
            <person name="Debuchy R."/>
            <person name="Gladieux P."/>
            <person name="Thoren M.H."/>
            <person name="Johannesson H."/>
        </authorList>
    </citation>
    <scope>NUCLEOTIDE SEQUENCE</scope>
    <source>
        <strain evidence="2">CBS 123565</strain>
    </source>
</reference>
<feature type="region of interest" description="Disordered" evidence="1">
    <location>
        <begin position="240"/>
        <end position="270"/>
    </location>
</feature>
<keyword evidence="3" id="KW-1185">Reference proteome</keyword>
<reference evidence="2" key="1">
    <citation type="journal article" date="2023" name="Mol. Phylogenet. Evol.">
        <title>Genome-scale phylogeny and comparative genomics of the fungal order Sordariales.</title>
        <authorList>
            <person name="Hensen N."/>
            <person name="Bonometti L."/>
            <person name="Westerberg I."/>
            <person name="Brannstrom I.O."/>
            <person name="Guillou S."/>
            <person name="Cros-Aarteil S."/>
            <person name="Calhoun S."/>
            <person name="Haridas S."/>
            <person name="Kuo A."/>
            <person name="Mondo S."/>
            <person name="Pangilinan J."/>
            <person name="Riley R."/>
            <person name="LaButti K."/>
            <person name="Andreopoulos B."/>
            <person name="Lipzen A."/>
            <person name="Chen C."/>
            <person name="Yan M."/>
            <person name="Daum C."/>
            <person name="Ng V."/>
            <person name="Clum A."/>
            <person name="Steindorff A."/>
            <person name="Ohm R.A."/>
            <person name="Martin F."/>
            <person name="Silar P."/>
            <person name="Natvig D.O."/>
            <person name="Lalanne C."/>
            <person name="Gautier V."/>
            <person name="Ament-Velasquez S.L."/>
            <person name="Kruys A."/>
            <person name="Hutchinson M.I."/>
            <person name="Powell A.J."/>
            <person name="Barry K."/>
            <person name="Miller A.N."/>
            <person name="Grigoriev I.V."/>
            <person name="Debuchy R."/>
            <person name="Gladieux P."/>
            <person name="Hiltunen Thoren M."/>
            <person name="Johannesson H."/>
        </authorList>
    </citation>
    <scope>NUCLEOTIDE SEQUENCE</scope>
    <source>
        <strain evidence="2">CBS 123565</strain>
    </source>
</reference>
<feature type="region of interest" description="Disordered" evidence="1">
    <location>
        <begin position="364"/>
        <end position="383"/>
    </location>
</feature>
<sequence>MCFQEYLAYQCGHSSFSVVRPCPMTTTGHNFPVCAEPPSKQHFAETMCAACERQLHSRWVLIREWEHRWMHERGACGCDVVFPGLLHIPRVTGAEAGSGAAERVQVSVGPKPAAAAANASDGRIPALFTEAVNSSGEHHVAVRLAGLYAAEWRDDHRAQHEAGKCTCRVDFAPLQPHIAHHELTLSERAMVREWELAVDKVDEKNDARDDDGQEHDDSTRIAEIERLFGKFTVGAGLPTVTLPRSPGAPVAGDKVAGRGRQGSTQGHGQPAGYITSSQQNPLNPQMPLAAVYGTPVFSPAPDPYTSYQPATINPAQIPTSPQHQQHPGYYCPGSSYGPYNPAHPAYATFATYTNTMPQGAYQWNSPGPSQQASNTPMTTQGPGPYRTPGLVFSTPPTAVLPHQLGGPIQVLPQEPPQPASPAPAALIGLPIGAGPEGTSHMPSWKQCRLRSASVDLDAHSDSESEMGGSHDGDGDGDSVRPHPTRRNSAPT</sequence>
<dbReference type="AlphaFoldDB" id="A0AAN6UG01"/>
<name>A0AAN6UG01_9PEZI</name>
<proteinExistence type="predicted"/>
<dbReference type="Proteomes" id="UP001304895">
    <property type="component" value="Unassembled WGS sequence"/>
</dbReference>
<comment type="caution">
    <text evidence="2">The sequence shown here is derived from an EMBL/GenBank/DDBJ whole genome shotgun (WGS) entry which is preliminary data.</text>
</comment>
<dbReference type="EMBL" id="MU853418">
    <property type="protein sequence ID" value="KAK4132333.1"/>
    <property type="molecule type" value="Genomic_DNA"/>
</dbReference>
<evidence type="ECO:0000313" key="2">
    <source>
        <dbReference type="EMBL" id="KAK4132333.1"/>
    </source>
</evidence>
<protein>
    <submittedName>
        <fullName evidence="2">Uncharacterized protein</fullName>
    </submittedName>
</protein>
<feature type="region of interest" description="Disordered" evidence="1">
    <location>
        <begin position="411"/>
        <end position="491"/>
    </location>
</feature>
<accession>A0AAN6UG01</accession>